<evidence type="ECO:0000313" key="3">
    <source>
        <dbReference type="Proteomes" id="UP000322234"/>
    </source>
</evidence>
<evidence type="ECO:0000313" key="2">
    <source>
        <dbReference type="EMBL" id="MXQ94605.1"/>
    </source>
</evidence>
<sequence length="98" mass="11000">MPSAYASPQRHSPSLPFNGKIQSGAPNNSSSGLLLKGLRIPQPSLGKPWLLTWTHSSRKKYRCWLLQYVDDLLLAAETKKKCWKGAKTLFQQLIEAGY</sequence>
<dbReference type="InterPro" id="IPR043502">
    <property type="entry name" value="DNA/RNA_pol_sf"/>
</dbReference>
<evidence type="ECO:0000256" key="1">
    <source>
        <dbReference type="SAM" id="MobiDB-lite"/>
    </source>
</evidence>
<dbReference type="SUPFAM" id="SSF56672">
    <property type="entry name" value="DNA/RNA polymerases"/>
    <property type="match status" value="1"/>
</dbReference>
<accession>A0A6B0RXT7</accession>
<dbReference type="Gene3D" id="3.30.70.270">
    <property type="match status" value="1"/>
</dbReference>
<comment type="caution">
    <text evidence="2">The sequence shown here is derived from an EMBL/GenBank/DDBJ whole genome shotgun (WGS) entry which is preliminary data.</text>
</comment>
<dbReference type="EMBL" id="VBQZ03000117">
    <property type="protein sequence ID" value="MXQ94605.1"/>
    <property type="molecule type" value="Genomic_DNA"/>
</dbReference>
<dbReference type="Proteomes" id="UP000322234">
    <property type="component" value="Unassembled WGS sequence"/>
</dbReference>
<reference evidence="2" key="1">
    <citation type="submission" date="2019-10" db="EMBL/GenBank/DDBJ databases">
        <title>The sequence and de novo assembly of the wild yak genome.</title>
        <authorList>
            <person name="Liu Y."/>
        </authorList>
    </citation>
    <scope>NUCLEOTIDE SEQUENCE [LARGE SCALE GENOMIC DNA]</scope>
    <source>
        <strain evidence="2">WY2019</strain>
    </source>
</reference>
<dbReference type="InterPro" id="IPR043128">
    <property type="entry name" value="Rev_trsase/Diguanyl_cyclase"/>
</dbReference>
<protein>
    <recommendedName>
        <fullName evidence="4">Reverse transcriptase domain-containing protein</fullName>
    </recommendedName>
</protein>
<name>A0A6B0RXT7_9CETA</name>
<feature type="region of interest" description="Disordered" evidence="1">
    <location>
        <begin position="1"/>
        <end position="24"/>
    </location>
</feature>
<dbReference type="AlphaFoldDB" id="A0A6B0RXT7"/>
<evidence type="ECO:0008006" key="4">
    <source>
        <dbReference type="Google" id="ProtNLM"/>
    </source>
</evidence>
<gene>
    <name evidence="2" type="ORF">E5288_WYG010049</name>
</gene>
<proteinExistence type="predicted"/>
<keyword evidence="3" id="KW-1185">Reference proteome</keyword>
<organism evidence="2 3">
    <name type="scientific">Bos mutus</name>
    <name type="common">wild yak</name>
    <dbReference type="NCBI Taxonomy" id="72004"/>
    <lineage>
        <taxon>Eukaryota</taxon>
        <taxon>Metazoa</taxon>
        <taxon>Chordata</taxon>
        <taxon>Craniata</taxon>
        <taxon>Vertebrata</taxon>
        <taxon>Euteleostomi</taxon>
        <taxon>Mammalia</taxon>
        <taxon>Eutheria</taxon>
        <taxon>Laurasiatheria</taxon>
        <taxon>Artiodactyla</taxon>
        <taxon>Ruminantia</taxon>
        <taxon>Pecora</taxon>
        <taxon>Bovidae</taxon>
        <taxon>Bovinae</taxon>
        <taxon>Bos</taxon>
    </lineage>
</organism>